<dbReference type="PROSITE" id="PS51819">
    <property type="entry name" value="VOC"/>
    <property type="match status" value="1"/>
</dbReference>
<comment type="caution">
    <text evidence="4">The sequence shown here is derived from an EMBL/GenBank/DDBJ whole genome shotgun (WGS) entry which is preliminary data.</text>
</comment>
<keyword evidence="5" id="KW-1185">Reference proteome</keyword>
<dbReference type="InterPro" id="IPR029068">
    <property type="entry name" value="Glyas_Bleomycin-R_OHBP_Dase"/>
</dbReference>
<proteinExistence type="predicted"/>
<dbReference type="AlphaFoldDB" id="A0ABD3M4K9"/>
<sequence length="199" mass="21432">MRAGSLVHYPLHRSLPPSPSASFSRTAPPTTFSRSSFASQPTSRPFRILGLQQVAIGAIDKSPLSNLWTNIFGIPQIGNYKSEKENVDEDTLQLGKKGSPFAVEVDLMMPIDAEKSPKVHVPSLNHIGLWVDDLPKAVAWMESQGVRFTPGGIRKGASGHDVTFIHPKGDEKNPIGGGGVLIELVQAPTEVIDAFTEGV</sequence>
<gene>
    <name evidence="4" type="ORF">ACHAWU_004449</name>
</gene>
<protein>
    <recommendedName>
        <fullName evidence="3">VOC domain-containing protein</fullName>
    </recommendedName>
</protein>
<evidence type="ECO:0000256" key="2">
    <source>
        <dbReference type="SAM" id="MobiDB-lite"/>
    </source>
</evidence>
<evidence type="ECO:0000259" key="3">
    <source>
        <dbReference type="PROSITE" id="PS51819"/>
    </source>
</evidence>
<dbReference type="InterPro" id="IPR037523">
    <property type="entry name" value="VOC_core"/>
</dbReference>
<feature type="domain" description="VOC" evidence="3">
    <location>
        <begin position="50"/>
        <end position="187"/>
    </location>
</feature>
<feature type="compositionally biased region" description="Polar residues" evidence="2">
    <location>
        <begin position="20"/>
        <end position="41"/>
    </location>
</feature>
<dbReference type="PANTHER" id="PTHR43048:SF3">
    <property type="entry name" value="METHYLMALONYL-COA EPIMERASE, MITOCHONDRIAL"/>
    <property type="match status" value="1"/>
</dbReference>
<dbReference type="Proteomes" id="UP001530293">
    <property type="component" value="Unassembled WGS sequence"/>
</dbReference>
<dbReference type="PANTHER" id="PTHR43048">
    <property type="entry name" value="METHYLMALONYL-COA EPIMERASE"/>
    <property type="match status" value="1"/>
</dbReference>
<evidence type="ECO:0000256" key="1">
    <source>
        <dbReference type="ARBA" id="ARBA00022723"/>
    </source>
</evidence>
<organism evidence="4 5">
    <name type="scientific">Discostella pseudostelligera</name>
    <dbReference type="NCBI Taxonomy" id="259834"/>
    <lineage>
        <taxon>Eukaryota</taxon>
        <taxon>Sar</taxon>
        <taxon>Stramenopiles</taxon>
        <taxon>Ochrophyta</taxon>
        <taxon>Bacillariophyta</taxon>
        <taxon>Coscinodiscophyceae</taxon>
        <taxon>Thalassiosirophycidae</taxon>
        <taxon>Stephanodiscales</taxon>
        <taxon>Stephanodiscaceae</taxon>
        <taxon>Discostella</taxon>
    </lineage>
</organism>
<reference evidence="4 5" key="1">
    <citation type="submission" date="2024-10" db="EMBL/GenBank/DDBJ databases">
        <title>Updated reference genomes for cyclostephanoid diatoms.</title>
        <authorList>
            <person name="Roberts W.R."/>
            <person name="Alverson A.J."/>
        </authorList>
    </citation>
    <scope>NUCLEOTIDE SEQUENCE [LARGE SCALE GENOMIC DNA]</scope>
    <source>
        <strain evidence="4 5">AJA232-27</strain>
    </source>
</reference>
<feature type="region of interest" description="Disordered" evidence="2">
    <location>
        <begin position="17"/>
        <end position="41"/>
    </location>
</feature>
<dbReference type="Gene3D" id="3.10.180.10">
    <property type="entry name" value="2,3-Dihydroxybiphenyl 1,2-Dioxygenase, domain 1"/>
    <property type="match status" value="1"/>
</dbReference>
<dbReference type="Pfam" id="PF13669">
    <property type="entry name" value="Glyoxalase_4"/>
    <property type="match status" value="1"/>
</dbReference>
<dbReference type="InterPro" id="IPR051785">
    <property type="entry name" value="MMCE/EMCE_epimerase"/>
</dbReference>
<keyword evidence="1" id="KW-0479">Metal-binding</keyword>
<dbReference type="GO" id="GO:0046872">
    <property type="term" value="F:metal ion binding"/>
    <property type="evidence" value="ECO:0007669"/>
    <property type="project" value="UniProtKB-KW"/>
</dbReference>
<name>A0ABD3M4K9_9STRA</name>
<dbReference type="SUPFAM" id="SSF54593">
    <property type="entry name" value="Glyoxalase/Bleomycin resistance protein/Dihydroxybiphenyl dioxygenase"/>
    <property type="match status" value="1"/>
</dbReference>
<evidence type="ECO:0000313" key="5">
    <source>
        <dbReference type="Proteomes" id="UP001530293"/>
    </source>
</evidence>
<evidence type="ECO:0000313" key="4">
    <source>
        <dbReference type="EMBL" id="KAL3757664.1"/>
    </source>
</evidence>
<accession>A0ABD3M4K9</accession>
<dbReference type="EMBL" id="JALLBG020000255">
    <property type="protein sequence ID" value="KAL3757664.1"/>
    <property type="molecule type" value="Genomic_DNA"/>
</dbReference>